<evidence type="ECO:0000313" key="7">
    <source>
        <dbReference type="EMBL" id="KAF2259507.1"/>
    </source>
</evidence>
<dbReference type="FunFam" id="3.40.50.720:FF:000366">
    <property type="entry name" value="Protein FMP52, mitochondrial"/>
    <property type="match status" value="1"/>
</dbReference>
<keyword evidence="6" id="KW-0472">Membrane</keyword>
<protein>
    <submittedName>
        <fullName evidence="7">NAD dependent epimerase/dehydratase family protein-like protein</fullName>
    </submittedName>
</protein>
<proteinExistence type="inferred from homology"/>
<keyword evidence="4" id="KW-0809">Transit peptide</keyword>
<sequence>MATVALVGSTGLVGSHILSILVPHSSISSIFAYTRRELPSNSPKLNPLSSTDTLTWVSLFPKSPVPNIFFSALGTTKAQAGSVANQRKIDLDLNLDLAKAAREAGVETYVLISTAGANSGSRIPYSQMKGELEDKVKEIGFKHTVILRPGLIGGTRQDSRPTEYVIRALANGLRKVSPGMVDFWSQDADTIARAAVNAGLQASEGIKEEGVWVLSQKEIVQLGKE</sequence>
<dbReference type="PANTHER" id="PTHR14097">
    <property type="entry name" value="OXIDOREDUCTASE HTATIP2"/>
    <property type="match status" value="1"/>
</dbReference>
<dbReference type="InterPro" id="IPR036291">
    <property type="entry name" value="NAD(P)-bd_dom_sf"/>
</dbReference>
<dbReference type="GO" id="GO:0005741">
    <property type="term" value="C:mitochondrial outer membrane"/>
    <property type="evidence" value="ECO:0007669"/>
    <property type="project" value="UniProtKB-SubCell"/>
</dbReference>
<keyword evidence="8" id="KW-1185">Reference proteome</keyword>
<name>A0A9P4JYX8_9PLEO</name>
<dbReference type="SUPFAM" id="SSF51735">
    <property type="entry name" value="NAD(P)-binding Rossmann-fold domains"/>
    <property type="match status" value="1"/>
</dbReference>
<evidence type="ECO:0000313" key="8">
    <source>
        <dbReference type="Proteomes" id="UP000800093"/>
    </source>
</evidence>
<dbReference type="Gene3D" id="3.40.50.720">
    <property type="entry name" value="NAD(P)-binding Rossmann-like Domain"/>
    <property type="match status" value="1"/>
</dbReference>
<dbReference type="EMBL" id="ML986707">
    <property type="protein sequence ID" value="KAF2259507.1"/>
    <property type="molecule type" value="Genomic_DNA"/>
</dbReference>
<dbReference type="AlphaFoldDB" id="A0A9P4JYX8"/>
<evidence type="ECO:0000256" key="3">
    <source>
        <dbReference type="ARBA" id="ARBA00022787"/>
    </source>
</evidence>
<comment type="similarity">
    <text evidence="2">Belongs to the FMP52 family.</text>
</comment>
<dbReference type="InterPro" id="IPR014843">
    <property type="entry name" value="Him1/Fmp52"/>
</dbReference>
<dbReference type="GO" id="GO:0051170">
    <property type="term" value="P:import into nucleus"/>
    <property type="evidence" value="ECO:0007669"/>
    <property type="project" value="TreeGrafter"/>
</dbReference>
<organism evidence="7 8">
    <name type="scientific">Lojkania enalia</name>
    <dbReference type="NCBI Taxonomy" id="147567"/>
    <lineage>
        <taxon>Eukaryota</taxon>
        <taxon>Fungi</taxon>
        <taxon>Dikarya</taxon>
        <taxon>Ascomycota</taxon>
        <taxon>Pezizomycotina</taxon>
        <taxon>Dothideomycetes</taxon>
        <taxon>Pleosporomycetidae</taxon>
        <taxon>Pleosporales</taxon>
        <taxon>Pleosporales incertae sedis</taxon>
        <taxon>Lojkania</taxon>
    </lineage>
</organism>
<keyword evidence="5" id="KW-0496">Mitochondrion</keyword>
<dbReference type="OrthoDB" id="430436at2759"/>
<reference evidence="8" key="1">
    <citation type="journal article" date="2020" name="Stud. Mycol.">
        <title>101 Dothideomycetes genomes: A test case for predicting lifestyles and emergence of pathogens.</title>
        <authorList>
            <person name="Haridas S."/>
            <person name="Albert R."/>
            <person name="Binder M."/>
            <person name="Bloem J."/>
            <person name="LaButti K."/>
            <person name="Salamov A."/>
            <person name="Andreopoulos B."/>
            <person name="Baker S."/>
            <person name="Barry K."/>
            <person name="Bills G."/>
            <person name="Bluhm B."/>
            <person name="Cannon C."/>
            <person name="Castanera R."/>
            <person name="Culley D."/>
            <person name="Daum C."/>
            <person name="Ezra D."/>
            <person name="Gonzalez J."/>
            <person name="Henrissat B."/>
            <person name="Kuo A."/>
            <person name="Liang C."/>
            <person name="Lipzen A."/>
            <person name="Lutzoni F."/>
            <person name="Magnuson J."/>
            <person name="Mondo S."/>
            <person name="Nolan M."/>
            <person name="Ohm R."/>
            <person name="Pangilinan J."/>
            <person name="Park H.-J."/>
            <person name="Ramirez L."/>
            <person name="Alfaro M."/>
            <person name="Sun H."/>
            <person name="Tritt A."/>
            <person name="Yoshinaga Y."/>
            <person name="Zwiers L.-H."/>
            <person name="Turgeon B."/>
            <person name="Goodwin S."/>
            <person name="Spatafora J."/>
            <person name="Crous P."/>
            <person name="Grigoriev I."/>
        </authorList>
    </citation>
    <scope>NUCLEOTIDE SEQUENCE [LARGE SCALE GENOMIC DNA]</scope>
    <source>
        <strain evidence="8">CBS 304.66</strain>
    </source>
</reference>
<gene>
    <name evidence="7" type="ORF">CC78DRAFT_66993</name>
</gene>
<comment type="caution">
    <text evidence="7">The sequence shown here is derived from an EMBL/GenBank/DDBJ whole genome shotgun (WGS) entry which is preliminary data.</text>
</comment>
<evidence type="ECO:0000256" key="2">
    <source>
        <dbReference type="ARBA" id="ARBA00006617"/>
    </source>
</evidence>
<comment type="subcellular location">
    <subcellularLocation>
        <location evidence="1">Mitochondrion outer membrane</location>
        <topology evidence="1">Peripheral membrane protein</topology>
    </subcellularLocation>
</comment>
<dbReference type="Pfam" id="PF08732">
    <property type="entry name" value="HIM1"/>
    <property type="match status" value="1"/>
</dbReference>
<dbReference type="Proteomes" id="UP000800093">
    <property type="component" value="Unassembled WGS sequence"/>
</dbReference>
<dbReference type="PANTHER" id="PTHR14097:SF7">
    <property type="entry name" value="OXIDOREDUCTASE HTATIP2"/>
    <property type="match status" value="1"/>
</dbReference>
<keyword evidence="3" id="KW-1000">Mitochondrion outer membrane</keyword>
<evidence type="ECO:0000256" key="6">
    <source>
        <dbReference type="ARBA" id="ARBA00023136"/>
    </source>
</evidence>
<evidence type="ECO:0000256" key="4">
    <source>
        <dbReference type="ARBA" id="ARBA00022946"/>
    </source>
</evidence>
<evidence type="ECO:0000256" key="1">
    <source>
        <dbReference type="ARBA" id="ARBA00004450"/>
    </source>
</evidence>
<accession>A0A9P4JYX8</accession>
<evidence type="ECO:0000256" key="5">
    <source>
        <dbReference type="ARBA" id="ARBA00023128"/>
    </source>
</evidence>